<feature type="non-terminal residue" evidence="2">
    <location>
        <position position="121"/>
    </location>
</feature>
<protein>
    <submittedName>
        <fullName evidence="2">Uncharacterized protein</fullName>
    </submittedName>
</protein>
<evidence type="ECO:0000313" key="2">
    <source>
        <dbReference type="EMBL" id="KAF9883066.1"/>
    </source>
</evidence>
<evidence type="ECO:0000313" key="3">
    <source>
        <dbReference type="Proteomes" id="UP001194746"/>
    </source>
</evidence>
<comment type="caution">
    <text evidence="2">The sequence shown here is derived from an EMBL/GenBank/DDBJ whole genome shotgun (WGS) entry which is preliminary data.</text>
</comment>
<organism evidence="2 3">
    <name type="scientific">Aspergillus nanangensis</name>
    <dbReference type="NCBI Taxonomy" id="2582783"/>
    <lineage>
        <taxon>Eukaryota</taxon>
        <taxon>Fungi</taxon>
        <taxon>Dikarya</taxon>
        <taxon>Ascomycota</taxon>
        <taxon>Pezizomycotina</taxon>
        <taxon>Eurotiomycetes</taxon>
        <taxon>Eurotiomycetidae</taxon>
        <taxon>Eurotiales</taxon>
        <taxon>Aspergillaceae</taxon>
        <taxon>Aspergillus</taxon>
        <taxon>Aspergillus subgen. Circumdati</taxon>
    </lineage>
</organism>
<dbReference type="EMBL" id="VCAU01000188">
    <property type="protein sequence ID" value="KAF9883066.1"/>
    <property type="molecule type" value="Genomic_DNA"/>
</dbReference>
<name>A0AAD4CAW0_ASPNN</name>
<evidence type="ECO:0000256" key="1">
    <source>
        <dbReference type="SAM" id="MobiDB-lite"/>
    </source>
</evidence>
<proteinExistence type="predicted"/>
<gene>
    <name evidence="2" type="ORF">FE257_004123</name>
</gene>
<reference evidence="2" key="1">
    <citation type="journal article" date="2019" name="Beilstein J. Org. Chem.">
        <title>Nanangenines: drimane sesquiterpenoids as the dominant metabolite cohort of a novel Australian fungus, Aspergillus nanangensis.</title>
        <authorList>
            <person name="Lacey H.J."/>
            <person name="Gilchrist C.L.M."/>
            <person name="Crombie A."/>
            <person name="Kalaitzis J.A."/>
            <person name="Vuong D."/>
            <person name="Rutledge P.J."/>
            <person name="Turner P."/>
            <person name="Pitt J.I."/>
            <person name="Lacey E."/>
            <person name="Chooi Y.H."/>
            <person name="Piggott A.M."/>
        </authorList>
    </citation>
    <scope>NUCLEOTIDE SEQUENCE</scope>
    <source>
        <strain evidence="2">MST-FP2251</strain>
    </source>
</reference>
<sequence length="121" mass="13149">MTTGRAPNTPNESPIDMAPVRPLFDLAGALSLSNDGTQRRGLAHSPDSSRRGSGKTMQGLPKSLGLPQALESRHSTSTTLIVRENESPWDTFEPTFRCRLAGSVVVSVQRTRPFRTTAMRA</sequence>
<feature type="region of interest" description="Disordered" evidence="1">
    <location>
        <begin position="32"/>
        <end position="77"/>
    </location>
</feature>
<dbReference type="AlphaFoldDB" id="A0AAD4CAW0"/>
<dbReference type="Proteomes" id="UP001194746">
    <property type="component" value="Unassembled WGS sequence"/>
</dbReference>
<reference evidence="2" key="2">
    <citation type="submission" date="2020-02" db="EMBL/GenBank/DDBJ databases">
        <authorList>
            <person name="Gilchrist C.L.M."/>
            <person name="Chooi Y.-H."/>
        </authorList>
    </citation>
    <scope>NUCLEOTIDE SEQUENCE</scope>
    <source>
        <strain evidence="2">MST-FP2251</strain>
    </source>
</reference>
<keyword evidence="3" id="KW-1185">Reference proteome</keyword>
<accession>A0AAD4CAW0</accession>
<feature type="compositionally biased region" description="Polar residues" evidence="1">
    <location>
        <begin position="1"/>
        <end position="12"/>
    </location>
</feature>
<feature type="region of interest" description="Disordered" evidence="1">
    <location>
        <begin position="1"/>
        <end position="20"/>
    </location>
</feature>